<feature type="transmembrane region" description="Helical" evidence="6">
    <location>
        <begin position="340"/>
        <end position="363"/>
    </location>
</feature>
<dbReference type="AlphaFoldDB" id="A0AAN7YS13"/>
<evidence type="ECO:0000256" key="3">
    <source>
        <dbReference type="ARBA" id="ARBA00022692"/>
    </source>
</evidence>
<organism evidence="7 8">
    <name type="scientific">Meristemomyces frigidus</name>
    <dbReference type="NCBI Taxonomy" id="1508187"/>
    <lineage>
        <taxon>Eukaryota</taxon>
        <taxon>Fungi</taxon>
        <taxon>Dikarya</taxon>
        <taxon>Ascomycota</taxon>
        <taxon>Pezizomycotina</taxon>
        <taxon>Dothideomycetes</taxon>
        <taxon>Dothideomycetidae</taxon>
        <taxon>Mycosphaerellales</taxon>
        <taxon>Teratosphaeriaceae</taxon>
        <taxon>Meristemomyces</taxon>
    </lineage>
</organism>
<name>A0AAN7YS13_9PEZI</name>
<evidence type="ECO:0000256" key="4">
    <source>
        <dbReference type="ARBA" id="ARBA00022989"/>
    </source>
</evidence>
<feature type="transmembrane region" description="Helical" evidence="6">
    <location>
        <begin position="369"/>
        <end position="388"/>
    </location>
</feature>
<dbReference type="GO" id="GO:0016020">
    <property type="term" value="C:membrane"/>
    <property type="evidence" value="ECO:0007669"/>
    <property type="project" value="UniProtKB-SubCell"/>
</dbReference>
<evidence type="ECO:0000313" key="8">
    <source>
        <dbReference type="Proteomes" id="UP001310890"/>
    </source>
</evidence>
<sequence length="475" mass="52454">MVTGSEEITTALPALSLVCKQFYHEFTSVLREVSPGIATKVTILNENFDISTLEQRLRNIPAPILRPARQTILAIEISKDVQIATVRAFIEKLSQLLALSNLASQMHWTSTIAWQAGYAQGILLAGTQIQTIILVMNEDYSYPAWQGTLLSFAAILISYAVNVYGVRSLAYWQVPVFAIGTMAYFAYIISVWVNAPRATHTEVWTGFSNTGGWSSMTRAAEEVKDAAVAVPRAMITIFLVDCALVFPLIVTICYYLPDVEAALNDTTSYPGIYIMRQAMSTIWIAVILAVITFMVMASNITYLAGVSRDLFAFARDNGLPFSAWFSKVDQKRSIPINANVFSCVLSGILALIYIVSPVAFYAITSLNTVSLLQCYVFAIGCVLWRRIVKPETLPPARFSLGAWGTPINIAAVAYSVWSFFWCFWPQATPVDAGGFNWAGPLCILALIVAGLYYIRARHRYEGPVVAVEGRNVHAR</sequence>
<dbReference type="Gene3D" id="1.20.1740.10">
    <property type="entry name" value="Amino acid/polyamine transporter I"/>
    <property type="match status" value="1"/>
</dbReference>
<dbReference type="InterPro" id="IPR002293">
    <property type="entry name" value="AA/rel_permease1"/>
</dbReference>
<evidence type="ECO:0000256" key="5">
    <source>
        <dbReference type="ARBA" id="ARBA00023136"/>
    </source>
</evidence>
<keyword evidence="3 6" id="KW-0812">Transmembrane</keyword>
<reference evidence="7" key="1">
    <citation type="submission" date="2023-08" db="EMBL/GenBank/DDBJ databases">
        <title>Black Yeasts Isolated from many extreme environments.</title>
        <authorList>
            <person name="Coleine C."/>
            <person name="Stajich J.E."/>
            <person name="Selbmann L."/>
        </authorList>
    </citation>
    <scope>NUCLEOTIDE SEQUENCE</scope>
    <source>
        <strain evidence="7">CCFEE 5401</strain>
    </source>
</reference>
<keyword evidence="2" id="KW-0813">Transport</keyword>
<feature type="transmembrane region" description="Helical" evidence="6">
    <location>
        <begin position="282"/>
        <end position="305"/>
    </location>
</feature>
<protein>
    <recommendedName>
        <fullName evidence="9">Amino acid transporter</fullName>
    </recommendedName>
</protein>
<gene>
    <name evidence="7" type="ORF">LTR62_002671</name>
</gene>
<feature type="transmembrane region" description="Helical" evidence="6">
    <location>
        <begin position="437"/>
        <end position="454"/>
    </location>
</feature>
<keyword evidence="4 6" id="KW-1133">Transmembrane helix</keyword>
<evidence type="ECO:0000256" key="1">
    <source>
        <dbReference type="ARBA" id="ARBA00004141"/>
    </source>
</evidence>
<evidence type="ECO:0000313" key="7">
    <source>
        <dbReference type="EMBL" id="KAK5114102.1"/>
    </source>
</evidence>
<feature type="transmembrane region" description="Helical" evidence="6">
    <location>
        <begin position="400"/>
        <end position="417"/>
    </location>
</feature>
<comment type="caution">
    <text evidence="7">The sequence shown here is derived from an EMBL/GenBank/DDBJ whole genome shotgun (WGS) entry which is preliminary data.</text>
</comment>
<feature type="transmembrane region" description="Helical" evidence="6">
    <location>
        <begin position="170"/>
        <end position="193"/>
    </location>
</feature>
<keyword evidence="5 6" id="KW-0472">Membrane</keyword>
<comment type="subcellular location">
    <subcellularLocation>
        <location evidence="1">Membrane</location>
        <topology evidence="1">Multi-pass membrane protein</topology>
    </subcellularLocation>
</comment>
<evidence type="ECO:0000256" key="2">
    <source>
        <dbReference type="ARBA" id="ARBA00022448"/>
    </source>
</evidence>
<dbReference type="PANTHER" id="PTHR45649">
    <property type="entry name" value="AMINO-ACID PERMEASE BAT1"/>
    <property type="match status" value="1"/>
</dbReference>
<accession>A0AAN7YS13</accession>
<feature type="transmembrane region" description="Helical" evidence="6">
    <location>
        <begin position="233"/>
        <end position="257"/>
    </location>
</feature>
<dbReference type="Proteomes" id="UP001310890">
    <property type="component" value="Unassembled WGS sequence"/>
</dbReference>
<evidence type="ECO:0000256" key="6">
    <source>
        <dbReference type="SAM" id="Phobius"/>
    </source>
</evidence>
<proteinExistence type="predicted"/>
<dbReference type="Pfam" id="PF13520">
    <property type="entry name" value="AA_permease_2"/>
    <property type="match status" value="1"/>
</dbReference>
<feature type="transmembrane region" description="Helical" evidence="6">
    <location>
        <begin position="144"/>
        <end position="164"/>
    </location>
</feature>
<dbReference type="GO" id="GO:0022857">
    <property type="term" value="F:transmembrane transporter activity"/>
    <property type="evidence" value="ECO:0007669"/>
    <property type="project" value="InterPro"/>
</dbReference>
<dbReference type="EMBL" id="JAVRRL010000019">
    <property type="protein sequence ID" value="KAK5114102.1"/>
    <property type="molecule type" value="Genomic_DNA"/>
</dbReference>
<dbReference type="PANTHER" id="PTHR45649:SF4">
    <property type="entry name" value="TRANSPORTER, PUTATIVE (EUROFUNG)-RELATED"/>
    <property type="match status" value="1"/>
</dbReference>
<evidence type="ECO:0008006" key="9">
    <source>
        <dbReference type="Google" id="ProtNLM"/>
    </source>
</evidence>